<evidence type="ECO:0000256" key="5">
    <source>
        <dbReference type="RuleBase" id="RU361277"/>
    </source>
</evidence>
<dbReference type="InterPro" id="IPR011032">
    <property type="entry name" value="GroES-like_sf"/>
</dbReference>
<comment type="caution">
    <text evidence="8">The sequence shown here is derived from an EMBL/GenBank/DDBJ whole genome shotgun (WGS) entry which is preliminary data.</text>
</comment>
<dbReference type="EMBL" id="DTKL01000072">
    <property type="protein sequence ID" value="HGY95318.1"/>
    <property type="molecule type" value="Genomic_DNA"/>
</dbReference>
<feature type="domain" description="Alcohol dehydrogenase-like N-terminal" evidence="7">
    <location>
        <begin position="25"/>
        <end position="141"/>
    </location>
</feature>
<dbReference type="InterPro" id="IPR013149">
    <property type="entry name" value="ADH-like_C"/>
</dbReference>
<dbReference type="Gene3D" id="3.90.180.10">
    <property type="entry name" value="Medium-chain alcohol dehydrogenases, catalytic domain"/>
    <property type="match status" value="1"/>
</dbReference>
<dbReference type="PANTHER" id="PTHR42813">
    <property type="entry name" value="ZINC-TYPE ALCOHOL DEHYDROGENASE-LIKE"/>
    <property type="match status" value="1"/>
</dbReference>
<dbReference type="PANTHER" id="PTHR42813:SF7">
    <property type="entry name" value="ALCOHOL DEHYDROGENASE (ZN-DEPENDENT)-RELATED"/>
    <property type="match status" value="1"/>
</dbReference>
<dbReference type="Pfam" id="PF00107">
    <property type="entry name" value="ADH_zinc_N"/>
    <property type="match status" value="1"/>
</dbReference>
<feature type="domain" description="Alcohol dehydrogenase-like C-terminal" evidence="6">
    <location>
        <begin position="189"/>
        <end position="259"/>
    </location>
</feature>
<keyword evidence="2 5" id="KW-0479">Metal-binding</keyword>
<proteinExistence type="inferred from homology"/>
<evidence type="ECO:0000313" key="8">
    <source>
        <dbReference type="EMBL" id="HGY95318.1"/>
    </source>
</evidence>
<comment type="cofactor">
    <cofactor evidence="1 5">
        <name>Zn(2+)</name>
        <dbReference type="ChEBI" id="CHEBI:29105"/>
    </cofactor>
</comment>
<evidence type="ECO:0000256" key="3">
    <source>
        <dbReference type="ARBA" id="ARBA00022833"/>
    </source>
</evidence>
<keyword evidence="4" id="KW-0560">Oxidoreductase</keyword>
<dbReference type="InterPro" id="IPR036291">
    <property type="entry name" value="NAD(P)-bd_dom_sf"/>
</dbReference>
<sequence>MKAVVFHDVGDIRLETVQDPKIQDSNDAIVRITSSAICGTDLHFIRGSVSGMKPGRIIGHEAVGVVEETGAEVRNFRRGDRVIIPSTVGCGSCNYCRAGYFSQCDKINPAGKLAGTVFFGGPEGNGGLDGLQAEYARVPFAATNLVGLPEEISDDQAILMSDILPTSYQAADMAQIRPGDSVAIYGCGPVGMLAIACAQHLGAGRIFVVDEVDYRLDLARSHGAEAINFRTENPVEVLRKLTAGSGADRVIDAVGVDATSAGEAGGDETEFKSQTTAIAPEVSKAAKKWWIGGAPTQVLDWAVASVAKAGTVSIIGVYPPTLKSFPVGEAMNKNLTIQAGNCNHRKYLPRMIELVRSGVMRPEQFFTQRKPLSSSIEAYHHFDQHEEGWLKVKEPLIKFRIRVIGV</sequence>
<reference evidence="8" key="1">
    <citation type="journal article" date="2020" name="mSystems">
        <title>Genome- and Community-Level Interaction Insights into Carbon Utilization and Element Cycling Functions of Hydrothermarchaeota in Hydrothermal Sediment.</title>
        <authorList>
            <person name="Zhou Z."/>
            <person name="Liu Y."/>
            <person name="Xu W."/>
            <person name="Pan J."/>
            <person name="Luo Z.H."/>
            <person name="Li M."/>
        </authorList>
    </citation>
    <scope>NUCLEOTIDE SEQUENCE [LARGE SCALE GENOMIC DNA]</scope>
    <source>
        <strain evidence="8">SpSt-855</strain>
    </source>
</reference>
<comment type="similarity">
    <text evidence="5">Belongs to the zinc-containing alcohol dehydrogenase family.</text>
</comment>
<keyword evidence="3 5" id="KW-0862">Zinc</keyword>
<dbReference type="GO" id="GO:0008270">
    <property type="term" value="F:zinc ion binding"/>
    <property type="evidence" value="ECO:0007669"/>
    <property type="project" value="InterPro"/>
</dbReference>
<dbReference type="CDD" id="cd08283">
    <property type="entry name" value="FDH_like_1"/>
    <property type="match status" value="1"/>
</dbReference>
<protein>
    <submittedName>
        <fullName evidence="8">Glutathione-dependent formaldehyde dehydrogenase</fullName>
    </submittedName>
</protein>
<evidence type="ECO:0000256" key="2">
    <source>
        <dbReference type="ARBA" id="ARBA00022723"/>
    </source>
</evidence>
<evidence type="ECO:0000256" key="4">
    <source>
        <dbReference type="ARBA" id="ARBA00023002"/>
    </source>
</evidence>
<dbReference type="Pfam" id="PF08240">
    <property type="entry name" value="ADH_N"/>
    <property type="match status" value="1"/>
</dbReference>
<dbReference type="AlphaFoldDB" id="A0A7V4XUA2"/>
<organism evidence="8">
    <name type="scientific">Acidobacterium capsulatum</name>
    <dbReference type="NCBI Taxonomy" id="33075"/>
    <lineage>
        <taxon>Bacteria</taxon>
        <taxon>Pseudomonadati</taxon>
        <taxon>Acidobacteriota</taxon>
        <taxon>Terriglobia</taxon>
        <taxon>Terriglobales</taxon>
        <taxon>Acidobacteriaceae</taxon>
        <taxon>Acidobacterium</taxon>
    </lineage>
</organism>
<dbReference type="GO" id="GO:0016491">
    <property type="term" value="F:oxidoreductase activity"/>
    <property type="evidence" value="ECO:0007669"/>
    <property type="project" value="UniProtKB-KW"/>
</dbReference>
<dbReference type="SUPFAM" id="SSF50129">
    <property type="entry name" value="GroES-like"/>
    <property type="match status" value="1"/>
</dbReference>
<dbReference type="Gene3D" id="3.40.50.720">
    <property type="entry name" value="NAD(P)-binding Rossmann-like Domain"/>
    <property type="match status" value="1"/>
</dbReference>
<dbReference type="InterPro" id="IPR013154">
    <property type="entry name" value="ADH-like_N"/>
</dbReference>
<evidence type="ECO:0000259" key="6">
    <source>
        <dbReference type="Pfam" id="PF00107"/>
    </source>
</evidence>
<name>A0A7V4XUA2_9BACT</name>
<dbReference type="SUPFAM" id="SSF51735">
    <property type="entry name" value="NAD(P)-binding Rossmann-fold domains"/>
    <property type="match status" value="1"/>
</dbReference>
<gene>
    <name evidence="8" type="ORF">ENW50_11645</name>
</gene>
<accession>A0A7V4XUA2</accession>
<evidence type="ECO:0000256" key="1">
    <source>
        <dbReference type="ARBA" id="ARBA00001947"/>
    </source>
</evidence>
<evidence type="ECO:0000259" key="7">
    <source>
        <dbReference type="Pfam" id="PF08240"/>
    </source>
</evidence>
<dbReference type="PROSITE" id="PS00059">
    <property type="entry name" value="ADH_ZINC"/>
    <property type="match status" value="1"/>
</dbReference>
<dbReference type="InterPro" id="IPR002328">
    <property type="entry name" value="ADH_Zn_CS"/>
</dbReference>